<reference evidence="7 9" key="1">
    <citation type="submission" date="2015-02" db="EMBL/GenBank/DDBJ databases">
        <authorList>
            <person name="Chooi Y.-H."/>
        </authorList>
    </citation>
    <scope>NUCLEOTIDE SEQUENCE [LARGE SCALE GENOMIC DNA]</scope>
    <source>
        <strain evidence="7">E3</strain>
    </source>
</reference>
<sequence length="1111" mass="119774">MLTGRMSSGGAMSKEFVDLVKGIGEAKSKAEEDAIVVGEIAQLKAKMAERGVTPVRMRELLLRMLYVEMLGHDASFGHIHAVKMCHGTKLGEKRVGYLAVSICLHPEHELMLLLVNTLQNDLKSSNQLEVAMALIIVIRLVNKELLRALLPLVVKAVDHAQPNVRKKAVAALHRCHQINPAAIEEYLPKVQRVLCDKDPSVMGAVLPFLHDLALADPGPLKSIVPSLVSILKQVVEHRLPRDYDYRRLPAPWIQIKLIQVLGNIGVGDKAASQGMYELLLDVMKRADTGINIGYAVIYECVRTATRIYPNVALLDEAAKCVSRFITSEYHNRKYLGIDALASIVRIDTKYATEHQLVVIDCLDSQDETLRRKTLDLLFQMSNAHNVVVIVENMIRFLTAPGSDVFLRTSLVNRIAQLAEQFAPNPTWYLDTFNLLFEVCGDLVPYELAHNIFRLLSSREQDDELAGYAVKTYAAKLHNWTAVAESHHDHLARVIAFVLGEFASGERVDGPEGEQQVMHDLCRLLDLVDDREGVTRAWILAALVKCVARRTAPVSQQVFAALDRYQKSVSVDLQQRSHELFTLCQMSTSLLGKVVPPLQSFRSSQIDAKLSFLDGYVSKARAAGARPYERPEPVAEDASAGGDHLNFTPYAPGLPLRSFARGADTIAQAALASPPSTAPAEDPVASDGGLRLSGVTRKWGPGGFQAVSATSSAAPPKPPPAEHQVRPGSPESRPAEATSVVSPTRPQPPKAATQEVSEKEKRAALLFGGASARASSVRSEFNAPAQPRPPTPLKADVSPPKPKQADSIVDLLDLGLISVPGSLSGRLPPASASSSLPDLLQALDFSTASPPIGSVFTPALEAAPHAAWHGWLMSHARAPSMDALIGSSARLQCSGLTVLDDNATLYAVIIRNVSASPVQQVPVQVASPSGLPLSVERWSGPALNAGQPARPATVLPSIAVGERELCVVRVSGASFEPGRGHRLQITVDDVSAVVDLPFHHFLRPLPLVTEQFGRLWQRGEFASGEVRSQARALAATAASLSATLAGVNVQVVQTINQETIASSKVLVAGAAEPVPVLVHIRQGPASTDVCVRCPQRALSECVAPCVSNALSN</sequence>
<dbReference type="InterPro" id="IPR050840">
    <property type="entry name" value="Adaptor_Complx_Large_Subunit"/>
</dbReference>
<dbReference type="SUPFAM" id="SSF48371">
    <property type="entry name" value="ARM repeat"/>
    <property type="match status" value="1"/>
</dbReference>
<dbReference type="PANTHER" id="PTHR22780">
    <property type="entry name" value="ADAPTIN, ALPHA/GAMMA/EPSILON"/>
    <property type="match status" value="1"/>
</dbReference>
<evidence type="ECO:0000256" key="1">
    <source>
        <dbReference type="ARBA" id="ARBA00004308"/>
    </source>
</evidence>
<accession>A0A0G4IXM3</accession>
<reference evidence="8 10" key="2">
    <citation type="submission" date="2018-03" db="EMBL/GenBank/DDBJ databases">
        <authorList>
            <person name="Fogelqvist J."/>
        </authorList>
    </citation>
    <scope>NUCLEOTIDE SEQUENCE [LARGE SCALE GENOMIC DNA]</scope>
</reference>
<evidence type="ECO:0000313" key="8">
    <source>
        <dbReference type="EMBL" id="SPR02111.1"/>
    </source>
</evidence>
<dbReference type="InterPro" id="IPR011989">
    <property type="entry name" value="ARM-like"/>
</dbReference>
<feature type="compositionally biased region" description="Low complexity" evidence="5">
    <location>
        <begin position="670"/>
        <end position="679"/>
    </location>
</feature>
<dbReference type="SMART" id="SM01356">
    <property type="entry name" value="AP4E_app_platf"/>
    <property type="match status" value="1"/>
</dbReference>
<dbReference type="GO" id="GO:0030117">
    <property type="term" value="C:membrane coat"/>
    <property type="evidence" value="ECO:0007669"/>
    <property type="project" value="InterPro"/>
</dbReference>
<feature type="region of interest" description="Disordered" evidence="5">
    <location>
        <begin position="775"/>
        <end position="801"/>
    </location>
</feature>
<comment type="subcellular location">
    <subcellularLocation>
        <location evidence="1">Endomembrane system</location>
    </subcellularLocation>
</comment>
<feature type="domain" description="AP-4 complex subunit epsilon-1 C-terminal" evidence="6">
    <location>
        <begin position="1002"/>
        <end position="1110"/>
    </location>
</feature>
<dbReference type="GO" id="GO:0016192">
    <property type="term" value="P:vesicle-mediated transport"/>
    <property type="evidence" value="ECO:0007669"/>
    <property type="project" value="InterPro"/>
</dbReference>
<evidence type="ECO:0000256" key="4">
    <source>
        <dbReference type="ARBA" id="ARBA00023136"/>
    </source>
</evidence>
<dbReference type="EMBL" id="OVEO01000020">
    <property type="protein sequence ID" value="SPR02111.1"/>
    <property type="molecule type" value="Genomic_DNA"/>
</dbReference>
<geneLocation type="mitochondrion" evidence="8"/>
<dbReference type="Pfam" id="PF01602">
    <property type="entry name" value="Adaptin_N"/>
    <property type="match status" value="1"/>
</dbReference>
<dbReference type="Proteomes" id="UP000039324">
    <property type="component" value="Unassembled WGS sequence"/>
</dbReference>
<evidence type="ECO:0000256" key="5">
    <source>
        <dbReference type="SAM" id="MobiDB-lite"/>
    </source>
</evidence>
<dbReference type="Proteomes" id="UP000290189">
    <property type="component" value="Unassembled WGS sequence"/>
</dbReference>
<keyword evidence="2" id="KW-0813">Transport</keyword>
<evidence type="ECO:0000256" key="2">
    <source>
        <dbReference type="ARBA" id="ARBA00022448"/>
    </source>
</evidence>
<dbReference type="InterPro" id="IPR016024">
    <property type="entry name" value="ARM-type_fold"/>
</dbReference>
<dbReference type="OMA" id="APNNAWY"/>
<keyword evidence="4" id="KW-0472">Membrane</keyword>
<dbReference type="AlphaFoldDB" id="A0A0G4IXM3"/>
<dbReference type="EMBL" id="CDSF01000094">
    <property type="protein sequence ID" value="CEO99796.1"/>
    <property type="molecule type" value="Genomic_DNA"/>
</dbReference>
<organism evidence="7 9">
    <name type="scientific">Plasmodiophora brassicae</name>
    <name type="common">Clubroot disease agent</name>
    <dbReference type="NCBI Taxonomy" id="37360"/>
    <lineage>
        <taxon>Eukaryota</taxon>
        <taxon>Sar</taxon>
        <taxon>Rhizaria</taxon>
        <taxon>Endomyxa</taxon>
        <taxon>Phytomyxea</taxon>
        <taxon>Plasmodiophorida</taxon>
        <taxon>Plasmodiophoridae</taxon>
        <taxon>Plasmodiophora</taxon>
    </lineage>
</organism>
<dbReference type="InterPro" id="IPR002553">
    <property type="entry name" value="Clathrin/coatomer_adapt-like_N"/>
</dbReference>
<dbReference type="Gene3D" id="1.25.10.10">
    <property type="entry name" value="Leucine-rich Repeat Variant"/>
    <property type="match status" value="1"/>
</dbReference>
<dbReference type="InterPro" id="IPR028269">
    <property type="entry name" value="AP4E1_C"/>
</dbReference>
<dbReference type="Pfam" id="PF14807">
    <property type="entry name" value="AP4E_app_platf"/>
    <property type="match status" value="1"/>
</dbReference>
<dbReference type="GO" id="GO:0012505">
    <property type="term" value="C:endomembrane system"/>
    <property type="evidence" value="ECO:0007669"/>
    <property type="project" value="UniProtKB-SubCell"/>
</dbReference>
<name>A0A0G4IXM3_PLABS</name>
<evidence type="ECO:0000256" key="3">
    <source>
        <dbReference type="ARBA" id="ARBA00022927"/>
    </source>
</evidence>
<evidence type="ECO:0000313" key="10">
    <source>
        <dbReference type="Proteomes" id="UP000290189"/>
    </source>
</evidence>
<dbReference type="STRING" id="37360.A0A0G4IXM3"/>
<gene>
    <name evidence="7" type="ORF">PBRA_007530</name>
    <name evidence="8" type="ORF">PLBR_LOCUS9326</name>
</gene>
<keyword evidence="8" id="KW-0496">Mitochondrion</keyword>
<dbReference type="OrthoDB" id="29308at2759"/>
<keyword evidence="3" id="KW-0653">Protein transport</keyword>
<dbReference type="GO" id="GO:0006886">
    <property type="term" value="P:intracellular protein transport"/>
    <property type="evidence" value="ECO:0007669"/>
    <property type="project" value="InterPro"/>
</dbReference>
<proteinExistence type="predicted"/>
<keyword evidence="9" id="KW-1185">Reference proteome</keyword>
<evidence type="ECO:0000259" key="6">
    <source>
        <dbReference type="SMART" id="SM01356"/>
    </source>
</evidence>
<evidence type="ECO:0000313" key="7">
    <source>
        <dbReference type="EMBL" id="CEO99796.1"/>
    </source>
</evidence>
<feature type="region of interest" description="Disordered" evidence="5">
    <location>
        <begin position="670"/>
        <end position="759"/>
    </location>
</feature>
<evidence type="ECO:0000313" key="9">
    <source>
        <dbReference type="Proteomes" id="UP000039324"/>
    </source>
</evidence>
<protein>
    <recommendedName>
        <fullName evidence="6">AP-4 complex subunit epsilon-1 C-terminal domain-containing protein</fullName>
    </recommendedName>
</protein>